<dbReference type="Proteomes" id="UP000215914">
    <property type="component" value="Unassembled WGS sequence"/>
</dbReference>
<keyword evidence="1" id="KW-0472">Membrane</keyword>
<reference evidence="2" key="1">
    <citation type="journal article" date="2017" name="Nature">
        <title>The sunflower genome provides insights into oil metabolism, flowering and Asterid evolution.</title>
        <authorList>
            <person name="Badouin H."/>
            <person name="Gouzy J."/>
            <person name="Grassa C.J."/>
            <person name="Murat F."/>
            <person name="Staton S.E."/>
            <person name="Cottret L."/>
            <person name="Lelandais-Briere C."/>
            <person name="Owens G.L."/>
            <person name="Carrere S."/>
            <person name="Mayjonade B."/>
            <person name="Legrand L."/>
            <person name="Gill N."/>
            <person name="Kane N.C."/>
            <person name="Bowers J.E."/>
            <person name="Hubner S."/>
            <person name="Bellec A."/>
            <person name="Berard A."/>
            <person name="Berges H."/>
            <person name="Blanchet N."/>
            <person name="Boniface M.C."/>
            <person name="Brunel D."/>
            <person name="Catrice O."/>
            <person name="Chaidir N."/>
            <person name="Claudel C."/>
            <person name="Donnadieu C."/>
            <person name="Faraut T."/>
            <person name="Fievet G."/>
            <person name="Helmstetter N."/>
            <person name="King M."/>
            <person name="Knapp S.J."/>
            <person name="Lai Z."/>
            <person name="Le Paslier M.C."/>
            <person name="Lippi Y."/>
            <person name="Lorenzon L."/>
            <person name="Mandel J.R."/>
            <person name="Marage G."/>
            <person name="Marchand G."/>
            <person name="Marquand E."/>
            <person name="Bret-Mestries E."/>
            <person name="Morien E."/>
            <person name="Nambeesan S."/>
            <person name="Nguyen T."/>
            <person name="Pegot-Espagnet P."/>
            <person name="Pouilly N."/>
            <person name="Raftis F."/>
            <person name="Sallet E."/>
            <person name="Schiex T."/>
            <person name="Thomas J."/>
            <person name="Vandecasteele C."/>
            <person name="Vares D."/>
            <person name="Vear F."/>
            <person name="Vautrin S."/>
            <person name="Crespi M."/>
            <person name="Mangin B."/>
            <person name="Burke J.M."/>
            <person name="Salse J."/>
            <person name="Munos S."/>
            <person name="Vincourt P."/>
            <person name="Rieseberg L.H."/>
            <person name="Langlade N.B."/>
        </authorList>
    </citation>
    <scope>NUCLEOTIDE SEQUENCE</scope>
    <source>
        <tissue evidence="2">Leaves</tissue>
    </source>
</reference>
<dbReference type="Gramene" id="mRNA:HanXRQr2_Chr03g0100211">
    <property type="protein sequence ID" value="CDS:HanXRQr2_Chr03g0100211.1"/>
    <property type="gene ID" value="HanXRQr2_Chr03g0100211"/>
</dbReference>
<sequence length="75" mass="8901">MLIDNPEKASLLYWEEDYDLLLKYVFVLIAKLGRSCVLVGLVNHIFFCDIVCRLKNLLCISNSIEIWRKLSIYRY</sequence>
<comment type="caution">
    <text evidence="2">The sequence shown here is derived from an EMBL/GenBank/DDBJ whole genome shotgun (WGS) entry which is preliminary data.</text>
</comment>
<name>A0A9K3NUX2_HELAN</name>
<evidence type="ECO:0000313" key="2">
    <source>
        <dbReference type="EMBL" id="KAF5813576.1"/>
    </source>
</evidence>
<proteinExistence type="predicted"/>
<accession>A0A9K3NUX2</accession>
<organism evidence="2 3">
    <name type="scientific">Helianthus annuus</name>
    <name type="common">Common sunflower</name>
    <dbReference type="NCBI Taxonomy" id="4232"/>
    <lineage>
        <taxon>Eukaryota</taxon>
        <taxon>Viridiplantae</taxon>
        <taxon>Streptophyta</taxon>
        <taxon>Embryophyta</taxon>
        <taxon>Tracheophyta</taxon>
        <taxon>Spermatophyta</taxon>
        <taxon>Magnoliopsida</taxon>
        <taxon>eudicotyledons</taxon>
        <taxon>Gunneridae</taxon>
        <taxon>Pentapetalae</taxon>
        <taxon>asterids</taxon>
        <taxon>campanulids</taxon>
        <taxon>Asterales</taxon>
        <taxon>Asteraceae</taxon>
        <taxon>Asteroideae</taxon>
        <taxon>Heliantheae alliance</taxon>
        <taxon>Heliantheae</taxon>
        <taxon>Helianthus</taxon>
    </lineage>
</organism>
<evidence type="ECO:0000313" key="3">
    <source>
        <dbReference type="Proteomes" id="UP000215914"/>
    </source>
</evidence>
<reference evidence="2" key="2">
    <citation type="submission" date="2020-06" db="EMBL/GenBank/DDBJ databases">
        <title>Helianthus annuus Genome sequencing and assembly Release 2.</title>
        <authorList>
            <person name="Gouzy J."/>
            <person name="Langlade N."/>
            <person name="Munos S."/>
        </authorList>
    </citation>
    <scope>NUCLEOTIDE SEQUENCE</scope>
    <source>
        <tissue evidence="2">Leaves</tissue>
    </source>
</reference>
<protein>
    <submittedName>
        <fullName evidence="2">Uncharacterized protein</fullName>
    </submittedName>
</protein>
<evidence type="ECO:0000256" key="1">
    <source>
        <dbReference type="SAM" id="Phobius"/>
    </source>
</evidence>
<gene>
    <name evidence="2" type="ORF">HanXRQr2_Chr03g0100211</name>
</gene>
<feature type="transmembrane region" description="Helical" evidence="1">
    <location>
        <begin position="20"/>
        <end position="47"/>
    </location>
</feature>
<keyword evidence="3" id="KW-1185">Reference proteome</keyword>
<dbReference type="EMBL" id="MNCJ02000318">
    <property type="protein sequence ID" value="KAF5813576.1"/>
    <property type="molecule type" value="Genomic_DNA"/>
</dbReference>
<keyword evidence="1" id="KW-1133">Transmembrane helix</keyword>
<keyword evidence="1" id="KW-0812">Transmembrane</keyword>
<dbReference type="AlphaFoldDB" id="A0A9K3NUX2"/>